<proteinExistence type="predicted"/>
<feature type="domain" description="Alpha-macroglobulin receptor-binding" evidence="4">
    <location>
        <begin position="925"/>
        <end position="1016"/>
    </location>
</feature>
<name>A0A1D1VA00_RAMVA</name>
<dbReference type="InterPro" id="IPR008930">
    <property type="entry name" value="Terpenoid_cyclase/PrenylTrfase"/>
</dbReference>
<dbReference type="Pfam" id="PF07678">
    <property type="entry name" value="TED_complement"/>
    <property type="match status" value="1"/>
</dbReference>
<dbReference type="PANTHER" id="PTHR11412:SF172">
    <property type="entry name" value="LD23292P"/>
    <property type="match status" value="1"/>
</dbReference>
<evidence type="ECO:0000256" key="1">
    <source>
        <dbReference type="ARBA" id="ARBA00023157"/>
    </source>
</evidence>
<dbReference type="Gene3D" id="2.60.40.10">
    <property type="entry name" value="Immunoglobulins"/>
    <property type="match status" value="1"/>
</dbReference>
<comment type="caution">
    <text evidence="5">The sequence shown here is derived from an EMBL/GenBank/DDBJ whole genome shotgun (WGS) entry which is preliminary data.</text>
</comment>
<dbReference type="InterPro" id="IPR036055">
    <property type="entry name" value="LDL_receptor-like_sf"/>
</dbReference>
<evidence type="ECO:0000313" key="6">
    <source>
        <dbReference type="Proteomes" id="UP000186922"/>
    </source>
</evidence>
<dbReference type="Pfam" id="PF00207">
    <property type="entry name" value="A2M"/>
    <property type="match status" value="1"/>
</dbReference>
<dbReference type="SMART" id="SM01360">
    <property type="entry name" value="A2M"/>
    <property type="match status" value="1"/>
</dbReference>
<dbReference type="Gene3D" id="1.50.10.20">
    <property type="match status" value="1"/>
</dbReference>
<evidence type="ECO:0000259" key="4">
    <source>
        <dbReference type="SMART" id="SM01361"/>
    </source>
</evidence>
<sequence>MAPKASLIVFNILSSGEVIADRFLFPVDGISRNKFSLTVNHRKDFYKRSFEVIVKGDPLAFIGFSAVDRALYPLTPGLNSWTRYDIMRGLHQSGKLKYGQSVPKMSFLSSEGFAEESAIHLGTNSYGIDTWSIFDQADLVVFTDGRIGRFTQMFCDAQLGELSCVSGGCYNETEKCDGVWNCKDGTDEGQCGLAEKMYEELLEFRRTRFNHVDRTYVFHCCWTSGNISPEGHFIVKLPMPERPAHYVISAVSMSETLGLGLLDYHVTFDSIKPFHMIVETAERIHQGEQVSLRCALFNYYEQEIEVLIILHGSDQYDFIEVGPLGITTSYFAQRVSGSIHHSVWMAADSTTVVYVPVVPTVLGNINVKVTALTQLGEDTQTKTIEVIPEGIKQYFHTSIPLDLTITGMLNKYLDIASTQHPDSIPFQLERLFVANSPKASVSAVGDVFGPVLTSTIDAYTMLRMPHQGGEMSVFSFAMNLYALDFLRRTNQLKDADTERLFNALNACKMFSFIEESSSSTAEVRTILNYQDYYGPFHQFMNETLGLQNSVWLTTLTIQVFEESRRLLQYADWEEYFYVDPLITEQCVKWILKHQLPNGAFIERAYAPYDRKMSYHTCQPRVTWEEGCTWLDKTNATLTAQVVIGLHEIISFSGSMGSLTIPAKMTGTRYLERVLDQLFDPYEIAIVTYALTIVNSPSKDAAFEKLDGLKNTLDQYIYWGKEGRDGSNQPPEFELRNNIPLTRAHIPKTYENTNIAATSYALMVYNLRRSFLAEKIAAWLNAQRLHNTGFSSTQDTYIATKALMHHSYFANVREATDINITIYHQQSNELGKAVSVEHVLHVKQSNLSTLQEIEPWGQFRAIAQGSGYAILQLDVEYSVDHVRYILPPPVAAFDVWMDIIYTGWNASILILKPCARWTLLDESPQSGMAVIEVGIPSGYYVHQPDLEAYCGTRPNHLLRYAEFYDGKVSFFLDYLDGGVTCVEVLASRWYPVANLTRFITLKAYDYYAPGKLTAAASIRH</sequence>
<dbReference type="InterPro" id="IPR011625">
    <property type="entry name" value="A2M_N_BRD"/>
</dbReference>
<dbReference type="InterPro" id="IPR036595">
    <property type="entry name" value="A-macroglobulin_rcpt-bd_sf"/>
</dbReference>
<dbReference type="AlphaFoldDB" id="A0A1D1VA00"/>
<dbReference type="Proteomes" id="UP000186922">
    <property type="component" value="Unassembled WGS sequence"/>
</dbReference>
<feature type="domain" description="Alpha-2-macroglobulin" evidence="3">
    <location>
        <begin position="215"/>
        <end position="310"/>
    </location>
</feature>
<reference evidence="5 6" key="1">
    <citation type="journal article" date="2016" name="Nat. Commun.">
        <title>Extremotolerant tardigrade genome and improved radiotolerance of human cultured cells by tardigrade-unique protein.</title>
        <authorList>
            <person name="Hashimoto T."/>
            <person name="Horikawa D.D."/>
            <person name="Saito Y."/>
            <person name="Kuwahara H."/>
            <person name="Kozuka-Hata H."/>
            <person name="Shin-I T."/>
            <person name="Minakuchi Y."/>
            <person name="Ohishi K."/>
            <person name="Motoyama A."/>
            <person name="Aizu T."/>
            <person name="Enomoto A."/>
            <person name="Kondo K."/>
            <person name="Tanaka S."/>
            <person name="Hara Y."/>
            <person name="Koshikawa S."/>
            <person name="Sagara H."/>
            <person name="Miura T."/>
            <person name="Yokobori S."/>
            <person name="Miyagawa K."/>
            <person name="Suzuki Y."/>
            <person name="Kubo T."/>
            <person name="Oyama M."/>
            <person name="Kohara Y."/>
            <person name="Fujiyama A."/>
            <person name="Arakawa K."/>
            <person name="Katayama T."/>
            <person name="Toyoda A."/>
            <person name="Kunieda T."/>
        </authorList>
    </citation>
    <scope>NUCLEOTIDE SEQUENCE [LARGE SCALE GENOMIC DNA]</scope>
    <source>
        <strain evidence="5 6">YOKOZUNA-1</strain>
    </source>
</reference>
<dbReference type="SUPFAM" id="SSF48239">
    <property type="entry name" value="Terpenoid cyclases/Protein prenyltransferases"/>
    <property type="match status" value="1"/>
</dbReference>
<dbReference type="InterPro" id="IPR013783">
    <property type="entry name" value="Ig-like_fold"/>
</dbReference>
<dbReference type="Pfam" id="PF07677">
    <property type="entry name" value="A2M_recep"/>
    <property type="match status" value="1"/>
</dbReference>
<dbReference type="PROSITE" id="PS50068">
    <property type="entry name" value="LDLRA_2"/>
    <property type="match status" value="1"/>
</dbReference>
<evidence type="ECO:0000256" key="2">
    <source>
        <dbReference type="PROSITE-ProRule" id="PRU00124"/>
    </source>
</evidence>
<dbReference type="EMBL" id="BDGG01000003">
    <property type="protein sequence ID" value="GAU95673.1"/>
    <property type="molecule type" value="Genomic_DNA"/>
</dbReference>
<keyword evidence="1 2" id="KW-1015">Disulfide bond</keyword>
<feature type="disulfide bond" evidence="2">
    <location>
        <begin position="164"/>
        <end position="182"/>
    </location>
</feature>
<feature type="disulfide bond" evidence="2">
    <location>
        <begin position="176"/>
        <end position="191"/>
    </location>
</feature>
<dbReference type="GO" id="GO:0005615">
    <property type="term" value="C:extracellular space"/>
    <property type="evidence" value="ECO:0007669"/>
    <property type="project" value="InterPro"/>
</dbReference>
<evidence type="ECO:0008006" key="7">
    <source>
        <dbReference type="Google" id="ProtNLM"/>
    </source>
</evidence>
<dbReference type="Pfam" id="PF07703">
    <property type="entry name" value="A2M_BRD"/>
    <property type="match status" value="1"/>
</dbReference>
<dbReference type="InterPro" id="IPR009048">
    <property type="entry name" value="A-macroglobulin_rcpt-bd"/>
</dbReference>
<dbReference type="Gene3D" id="2.60.40.1930">
    <property type="match status" value="1"/>
</dbReference>
<protein>
    <recommendedName>
        <fullName evidence="7">Alpha-2-macroglobulin domain-containing protein</fullName>
    </recommendedName>
</protein>
<evidence type="ECO:0000259" key="3">
    <source>
        <dbReference type="SMART" id="SM01360"/>
    </source>
</evidence>
<accession>A0A1D1VA00</accession>
<dbReference type="PANTHER" id="PTHR11412">
    <property type="entry name" value="MACROGLOBULIN / COMPLEMENT"/>
    <property type="match status" value="1"/>
</dbReference>
<gene>
    <name evidence="5" type="primary">RvY_07256-1</name>
    <name evidence="5" type="synonym">RvY_07256.1</name>
    <name evidence="5" type="ORF">RvY_07256</name>
</gene>
<dbReference type="SMART" id="SM00192">
    <property type="entry name" value="LDLa"/>
    <property type="match status" value="1"/>
</dbReference>
<dbReference type="Gene3D" id="6.20.50.160">
    <property type="match status" value="1"/>
</dbReference>
<dbReference type="SUPFAM" id="SSF57424">
    <property type="entry name" value="LDL receptor-like module"/>
    <property type="match status" value="1"/>
</dbReference>
<dbReference type="STRING" id="947166.A0A1D1VA00"/>
<dbReference type="OrthoDB" id="6359008at2759"/>
<dbReference type="Gene3D" id="2.60.40.690">
    <property type="entry name" value="Alpha-macroglobulin, receptor-binding domain"/>
    <property type="match status" value="1"/>
</dbReference>
<organism evidence="5 6">
    <name type="scientific">Ramazzottius varieornatus</name>
    <name type="common">Water bear</name>
    <name type="synonym">Tardigrade</name>
    <dbReference type="NCBI Taxonomy" id="947166"/>
    <lineage>
        <taxon>Eukaryota</taxon>
        <taxon>Metazoa</taxon>
        <taxon>Ecdysozoa</taxon>
        <taxon>Tardigrada</taxon>
        <taxon>Eutardigrada</taxon>
        <taxon>Parachela</taxon>
        <taxon>Hypsibioidea</taxon>
        <taxon>Ramazzottiidae</taxon>
        <taxon>Ramazzottius</taxon>
    </lineage>
</organism>
<dbReference type="InterPro" id="IPR002172">
    <property type="entry name" value="LDrepeatLR_classA_rpt"/>
</dbReference>
<dbReference type="InterPro" id="IPR001599">
    <property type="entry name" value="Macroglobln_a2"/>
</dbReference>
<evidence type="ECO:0000313" key="5">
    <source>
        <dbReference type="EMBL" id="GAU95673.1"/>
    </source>
</evidence>
<dbReference type="SMART" id="SM01361">
    <property type="entry name" value="A2M_recep"/>
    <property type="match status" value="1"/>
</dbReference>
<dbReference type="InterPro" id="IPR050473">
    <property type="entry name" value="A2M/Complement_sys"/>
</dbReference>
<dbReference type="CDD" id="cd00112">
    <property type="entry name" value="LDLa"/>
    <property type="match status" value="1"/>
</dbReference>
<dbReference type="InterPro" id="IPR011626">
    <property type="entry name" value="Alpha-macroglobulin_TED"/>
</dbReference>
<comment type="caution">
    <text evidence="2">Lacks conserved residue(s) required for the propagation of feature annotation.</text>
</comment>
<keyword evidence="6" id="KW-1185">Reference proteome</keyword>
<dbReference type="GO" id="GO:0004866">
    <property type="term" value="F:endopeptidase inhibitor activity"/>
    <property type="evidence" value="ECO:0007669"/>
    <property type="project" value="InterPro"/>
</dbReference>
<dbReference type="SUPFAM" id="SSF49410">
    <property type="entry name" value="Alpha-macroglobulin receptor domain"/>
    <property type="match status" value="1"/>
</dbReference>